<dbReference type="EMBL" id="REGN01012850">
    <property type="protein sequence ID" value="RMZ94724.1"/>
    <property type="molecule type" value="Genomic_DNA"/>
</dbReference>
<gene>
    <name evidence="2" type="ORF">BpHYR1_042260</name>
</gene>
<proteinExistence type="predicted"/>
<sequence length="78" mass="8824">MSGIASQKPFFSTHTMFQTETLLQKQNEQNSHNSTAVFSLVTLLFFVNLKIEHFQVSSPPRVTHTTSASKSYTSPLYK</sequence>
<dbReference type="AlphaFoldDB" id="A0A3M7P7P0"/>
<protein>
    <submittedName>
        <fullName evidence="2">Uncharacterized protein</fullName>
    </submittedName>
</protein>
<keyword evidence="3" id="KW-1185">Reference proteome</keyword>
<evidence type="ECO:0000313" key="3">
    <source>
        <dbReference type="Proteomes" id="UP000276133"/>
    </source>
</evidence>
<organism evidence="2 3">
    <name type="scientific">Brachionus plicatilis</name>
    <name type="common">Marine rotifer</name>
    <name type="synonym">Brachionus muelleri</name>
    <dbReference type="NCBI Taxonomy" id="10195"/>
    <lineage>
        <taxon>Eukaryota</taxon>
        <taxon>Metazoa</taxon>
        <taxon>Spiralia</taxon>
        <taxon>Gnathifera</taxon>
        <taxon>Rotifera</taxon>
        <taxon>Eurotatoria</taxon>
        <taxon>Monogononta</taxon>
        <taxon>Pseudotrocha</taxon>
        <taxon>Ploima</taxon>
        <taxon>Brachionidae</taxon>
        <taxon>Brachionus</taxon>
    </lineage>
</organism>
<name>A0A3M7P7P0_BRAPC</name>
<feature type="region of interest" description="Disordered" evidence="1">
    <location>
        <begin position="57"/>
        <end position="78"/>
    </location>
</feature>
<reference evidence="2 3" key="1">
    <citation type="journal article" date="2018" name="Sci. Rep.">
        <title>Genomic signatures of local adaptation to the degree of environmental predictability in rotifers.</title>
        <authorList>
            <person name="Franch-Gras L."/>
            <person name="Hahn C."/>
            <person name="Garcia-Roger E.M."/>
            <person name="Carmona M.J."/>
            <person name="Serra M."/>
            <person name="Gomez A."/>
        </authorList>
    </citation>
    <scope>NUCLEOTIDE SEQUENCE [LARGE SCALE GENOMIC DNA]</scope>
    <source>
        <strain evidence="2">HYR1</strain>
    </source>
</reference>
<dbReference type="Proteomes" id="UP000276133">
    <property type="component" value="Unassembled WGS sequence"/>
</dbReference>
<evidence type="ECO:0000313" key="2">
    <source>
        <dbReference type="EMBL" id="RMZ94724.1"/>
    </source>
</evidence>
<comment type="caution">
    <text evidence="2">The sequence shown here is derived from an EMBL/GenBank/DDBJ whole genome shotgun (WGS) entry which is preliminary data.</text>
</comment>
<evidence type="ECO:0000256" key="1">
    <source>
        <dbReference type="SAM" id="MobiDB-lite"/>
    </source>
</evidence>
<accession>A0A3M7P7P0</accession>